<evidence type="ECO:0008006" key="3">
    <source>
        <dbReference type="Google" id="ProtNLM"/>
    </source>
</evidence>
<dbReference type="AlphaFoldDB" id="A0A1H9SIS7"/>
<dbReference type="OrthoDB" id="9793188at2"/>
<organism evidence="1 2">
    <name type="scientific">Pedobacter rhizosphaerae</name>
    <dbReference type="NCBI Taxonomy" id="390241"/>
    <lineage>
        <taxon>Bacteria</taxon>
        <taxon>Pseudomonadati</taxon>
        <taxon>Bacteroidota</taxon>
        <taxon>Sphingobacteriia</taxon>
        <taxon>Sphingobacteriales</taxon>
        <taxon>Sphingobacteriaceae</taxon>
        <taxon>Pedobacter</taxon>
    </lineage>
</organism>
<dbReference type="EMBL" id="FOGG01000018">
    <property type="protein sequence ID" value="SER84872.1"/>
    <property type="molecule type" value="Genomic_DNA"/>
</dbReference>
<evidence type="ECO:0000313" key="1">
    <source>
        <dbReference type="EMBL" id="SER84872.1"/>
    </source>
</evidence>
<name>A0A1H9SIS7_9SPHI</name>
<dbReference type="InterPro" id="IPR025358">
    <property type="entry name" value="DUF4262"/>
</dbReference>
<proteinExistence type="predicted"/>
<dbReference type="Proteomes" id="UP000199572">
    <property type="component" value="Unassembled WGS sequence"/>
</dbReference>
<dbReference type="STRING" id="390241.SAMN04488023_11843"/>
<gene>
    <name evidence="1" type="ORF">SAMN04488023_11843</name>
</gene>
<accession>A0A1H9SIS7</accession>
<keyword evidence="2" id="KW-1185">Reference proteome</keyword>
<sequence length="252" mass="29103">MNNQSHKCTDPETLMNKTKLNVEKFGLQVIMVNATNYSPSFAYSIGLWESYEHPEIICFGLSTELGHAIINDVAEKIKSGQKLESGKIYSEIFKSGKAIFLDVDQLNINDYFGPALEFYAGRPFNALQLVWTDRGDKFPWEESFEQDLVYTQPLLDRNADFKFPEPKNLASFTTRQWLEEHKPILQVVHEYDGDWQFLTGDQMPEDIKLVALSSLILKDNTLNQLFDLEYGQMAEREFIGGPWHRSTMELEK</sequence>
<dbReference type="Pfam" id="PF14081">
    <property type="entry name" value="DUF4262"/>
    <property type="match status" value="1"/>
</dbReference>
<evidence type="ECO:0000313" key="2">
    <source>
        <dbReference type="Proteomes" id="UP000199572"/>
    </source>
</evidence>
<reference evidence="2" key="1">
    <citation type="submission" date="2016-10" db="EMBL/GenBank/DDBJ databases">
        <authorList>
            <person name="Varghese N."/>
            <person name="Submissions S."/>
        </authorList>
    </citation>
    <scope>NUCLEOTIDE SEQUENCE [LARGE SCALE GENOMIC DNA]</scope>
    <source>
        <strain evidence="2">DSM 18610</strain>
    </source>
</reference>
<protein>
    <recommendedName>
        <fullName evidence="3">DUF4262 domain-containing protein</fullName>
    </recommendedName>
</protein>